<accession>A0A1I5NCB1</accession>
<dbReference type="InterPro" id="IPR036873">
    <property type="entry name" value="Rhodanese-like_dom_sf"/>
</dbReference>
<gene>
    <name evidence="1" type="ORF">SAMN04488056_12817</name>
</gene>
<dbReference type="Proteomes" id="UP000199236">
    <property type="component" value="Unassembled WGS sequence"/>
</dbReference>
<reference evidence="1 2" key="1">
    <citation type="submission" date="2016-10" db="EMBL/GenBank/DDBJ databases">
        <authorList>
            <person name="de Groot N.N."/>
        </authorList>
    </citation>
    <scope>NUCLEOTIDE SEQUENCE [LARGE SCALE GENOMIC DNA]</scope>
    <source>
        <strain evidence="1 2">CGMCC 1.9157</strain>
    </source>
</reference>
<keyword evidence="2" id="KW-1185">Reference proteome</keyword>
<organism evidence="1 2">
    <name type="scientific">Cohaesibacter marisflavi</name>
    <dbReference type="NCBI Taxonomy" id="655353"/>
    <lineage>
        <taxon>Bacteria</taxon>
        <taxon>Pseudomonadati</taxon>
        <taxon>Pseudomonadota</taxon>
        <taxon>Alphaproteobacteria</taxon>
        <taxon>Hyphomicrobiales</taxon>
        <taxon>Cohaesibacteraceae</taxon>
    </lineage>
</organism>
<sequence>MENLETLLKQAVPDSMGKVRISADDFLEQWQAGKCELLDIRINAETRVWKMGFGLAIPADELSERLEELPRDKLLVVACPQSDRSGIARSYLAA</sequence>
<evidence type="ECO:0008006" key="3">
    <source>
        <dbReference type="Google" id="ProtNLM"/>
    </source>
</evidence>
<protein>
    <recommendedName>
        <fullName evidence="3">Rhodanese-related sulfurtransferase</fullName>
    </recommendedName>
</protein>
<dbReference type="Gene3D" id="3.40.250.10">
    <property type="entry name" value="Rhodanese-like domain"/>
    <property type="match status" value="1"/>
</dbReference>
<proteinExistence type="predicted"/>
<evidence type="ECO:0000313" key="2">
    <source>
        <dbReference type="Proteomes" id="UP000199236"/>
    </source>
</evidence>
<dbReference type="STRING" id="655353.SAMN04488056_12817"/>
<name>A0A1I5NCB1_9HYPH</name>
<dbReference type="RefSeq" id="WP_210186872.1">
    <property type="nucleotide sequence ID" value="NZ_FOVR01000028.1"/>
</dbReference>
<dbReference type="SUPFAM" id="SSF52821">
    <property type="entry name" value="Rhodanese/Cell cycle control phosphatase"/>
    <property type="match status" value="1"/>
</dbReference>
<dbReference type="EMBL" id="FOVR01000028">
    <property type="protein sequence ID" value="SFP19330.1"/>
    <property type="molecule type" value="Genomic_DNA"/>
</dbReference>
<dbReference type="AlphaFoldDB" id="A0A1I5NCB1"/>
<evidence type="ECO:0000313" key="1">
    <source>
        <dbReference type="EMBL" id="SFP19330.1"/>
    </source>
</evidence>